<feature type="domain" description="Co-chaperone DjlA N-terminal" evidence="1">
    <location>
        <begin position="27"/>
        <end position="143"/>
    </location>
</feature>
<dbReference type="Proteomes" id="UP000248887">
    <property type="component" value="Unassembled WGS sequence"/>
</dbReference>
<protein>
    <recommendedName>
        <fullName evidence="1">Co-chaperone DjlA N-terminal domain-containing protein</fullName>
    </recommendedName>
</protein>
<evidence type="ECO:0000313" key="2">
    <source>
        <dbReference type="EMBL" id="PZQ82511.1"/>
    </source>
</evidence>
<dbReference type="EMBL" id="QFQD01000031">
    <property type="protein sequence ID" value="PZQ82511.1"/>
    <property type="molecule type" value="Genomic_DNA"/>
</dbReference>
<dbReference type="Pfam" id="PF05099">
    <property type="entry name" value="TerB"/>
    <property type="match status" value="1"/>
</dbReference>
<accession>A0A2W5QUV0</accession>
<dbReference type="AlphaFoldDB" id="A0A2W5QUV0"/>
<sequence length="156" mass="17395">MLRTLTDFIAEIAGGARESEFAENDYRLAAAALLVHVVTIDGVIGADEMSRLRRLVAARFSLAENEAERLLEAAIARDAEAVDLYAFTSVLNRALDDEGRQRIVEMMFEVAYADGGLTEFEDNLVWRAAELLNVSTRDRVQLRKRVRDAFDGSPSE</sequence>
<evidence type="ECO:0000313" key="3">
    <source>
        <dbReference type="Proteomes" id="UP000248887"/>
    </source>
</evidence>
<dbReference type="CDD" id="cd07313">
    <property type="entry name" value="terB_like_2"/>
    <property type="match status" value="1"/>
</dbReference>
<dbReference type="Gene3D" id="1.10.3680.10">
    <property type="entry name" value="TerB-like"/>
    <property type="match status" value="1"/>
</dbReference>
<organism evidence="2 3">
    <name type="scientific">Ancylobacter novellus</name>
    <name type="common">Thiobacillus novellus</name>
    <dbReference type="NCBI Taxonomy" id="921"/>
    <lineage>
        <taxon>Bacteria</taxon>
        <taxon>Pseudomonadati</taxon>
        <taxon>Pseudomonadota</taxon>
        <taxon>Alphaproteobacteria</taxon>
        <taxon>Hyphomicrobiales</taxon>
        <taxon>Xanthobacteraceae</taxon>
        <taxon>Ancylobacter</taxon>
    </lineage>
</organism>
<dbReference type="InterPro" id="IPR029024">
    <property type="entry name" value="TerB-like"/>
</dbReference>
<dbReference type="InterPro" id="IPR007791">
    <property type="entry name" value="DjlA_N"/>
</dbReference>
<gene>
    <name evidence="2" type="ORF">DI549_11395</name>
</gene>
<evidence type="ECO:0000259" key="1">
    <source>
        <dbReference type="Pfam" id="PF05099"/>
    </source>
</evidence>
<name>A0A2W5QUV0_ANCNO</name>
<comment type="caution">
    <text evidence="2">The sequence shown here is derived from an EMBL/GenBank/DDBJ whole genome shotgun (WGS) entry which is preliminary data.</text>
</comment>
<dbReference type="SUPFAM" id="SSF158682">
    <property type="entry name" value="TerB-like"/>
    <property type="match status" value="1"/>
</dbReference>
<proteinExistence type="predicted"/>
<reference evidence="2 3" key="1">
    <citation type="submission" date="2017-08" db="EMBL/GenBank/DDBJ databases">
        <title>Infants hospitalized years apart are colonized by the same room-sourced microbial strains.</title>
        <authorList>
            <person name="Brooks B."/>
            <person name="Olm M.R."/>
            <person name="Firek B.A."/>
            <person name="Baker R."/>
            <person name="Thomas B.C."/>
            <person name="Morowitz M.J."/>
            <person name="Banfield J.F."/>
        </authorList>
    </citation>
    <scope>NUCLEOTIDE SEQUENCE [LARGE SCALE GENOMIC DNA]</scope>
    <source>
        <strain evidence="2">S2_005_001_R2_27</strain>
    </source>
</reference>